<evidence type="ECO:0000313" key="4">
    <source>
        <dbReference type="Proteomes" id="UP000075243"/>
    </source>
</evidence>
<dbReference type="AlphaFoldDB" id="A0A151R3G7"/>
<feature type="non-terminal residue" evidence="3">
    <location>
        <position position="1"/>
    </location>
</feature>
<dbReference type="PANTHER" id="PTHR35046">
    <property type="entry name" value="ZINC KNUCKLE (CCHC-TYPE) FAMILY PROTEIN"/>
    <property type="match status" value="1"/>
</dbReference>
<evidence type="ECO:0000259" key="2">
    <source>
        <dbReference type="Pfam" id="PF03732"/>
    </source>
</evidence>
<feature type="domain" description="Retrotransposon gag" evidence="2">
    <location>
        <begin position="68"/>
        <end position="166"/>
    </location>
</feature>
<dbReference type="Proteomes" id="UP000075243">
    <property type="component" value="Unassembled WGS sequence"/>
</dbReference>
<protein>
    <recommendedName>
        <fullName evidence="2">Retrotransposon gag domain-containing protein</fullName>
    </recommendedName>
</protein>
<dbReference type="InterPro" id="IPR005162">
    <property type="entry name" value="Retrotrans_gag_dom"/>
</dbReference>
<evidence type="ECO:0000256" key="1">
    <source>
        <dbReference type="SAM" id="MobiDB-lite"/>
    </source>
</evidence>
<reference evidence="3" key="1">
    <citation type="journal article" date="2012" name="Nat. Biotechnol.">
        <title>Draft genome sequence of pigeonpea (Cajanus cajan), an orphan legume crop of resource-poor farmers.</title>
        <authorList>
            <person name="Varshney R.K."/>
            <person name="Chen W."/>
            <person name="Li Y."/>
            <person name="Bharti A.K."/>
            <person name="Saxena R.K."/>
            <person name="Schlueter J.A."/>
            <person name="Donoghue M.T."/>
            <person name="Azam S."/>
            <person name="Fan G."/>
            <person name="Whaley A.M."/>
            <person name="Farmer A.D."/>
            <person name="Sheridan J."/>
            <person name="Iwata A."/>
            <person name="Tuteja R."/>
            <person name="Penmetsa R.V."/>
            <person name="Wu W."/>
            <person name="Upadhyaya H.D."/>
            <person name="Yang S.P."/>
            <person name="Shah T."/>
            <person name="Saxena K.B."/>
            <person name="Michael T."/>
            <person name="McCombie W.R."/>
            <person name="Yang B."/>
            <person name="Zhang G."/>
            <person name="Yang H."/>
            <person name="Wang J."/>
            <person name="Spillane C."/>
            <person name="Cook D.R."/>
            <person name="May G.D."/>
            <person name="Xu X."/>
            <person name="Jackson S.A."/>
        </authorList>
    </citation>
    <scope>NUCLEOTIDE SEQUENCE [LARGE SCALE GENOMIC DNA]</scope>
</reference>
<evidence type="ECO:0000313" key="3">
    <source>
        <dbReference type="EMBL" id="KYP37134.1"/>
    </source>
</evidence>
<feature type="region of interest" description="Disordered" evidence="1">
    <location>
        <begin position="1"/>
        <end position="25"/>
    </location>
</feature>
<organism evidence="3 4">
    <name type="scientific">Cajanus cajan</name>
    <name type="common">Pigeon pea</name>
    <name type="synonym">Cajanus indicus</name>
    <dbReference type="NCBI Taxonomy" id="3821"/>
    <lineage>
        <taxon>Eukaryota</taxon>
        <taxon>Viridiplantae</taxon>
        <taxon>Streptophyta</taxon>
        <taxon>Embryophyta</taxon>
        <taxon>Tracheophyta</taxon>
        <taxon>Spermatophyta</taxon>
        <taxon>Magnoliopsida</taxon>
        <taxon>eudicotyledons</taxon>
        <taxon>Gunneridae</taxon>
        <taxon>Pentapetalae</taxon>
        <taxon>rosids</taxon>
        <taxon>fabids</taxon>
        <taxon>Fabales</taxon>
        <taxon>Fabaceae</taxon>
        <taxon>Papilionoideae</taxon>
        <taxon>50 kb inversion clade</taxon>
        <taxon>NPAAA clade</taxon>
        <taxon>indigoferoid/millettioid clade</taxon>
        <taxon>Phaseoleae</taxon>
        <taxon>Cajanus</taxon>
    </lineage>
</organism>
<accession>A0A151R3G7</accession>
<dbReference type="Gramene" id="C.cajan_33878.t">
    <property type="protein sequence ID" value="C.cajan_33878.t"/>
    <property type="gene ID" value="C.cajan_33878"/>
</dbReference>
<dbReference type="Pfam" id="PF03732">
    <property type="entry name" value="Retrotrans_gag"/>
    <property type="match status" value="1"/>
</dbReference>
<proteinExistence type="predicted"/>
<dbReference type="EMBL" id="KQ484137">
    <property type="protein sequence ID" value="KYP37134.1"/>
    <property type="molecule type" value="Genomic_DNA"/>
</dbReference>
<gene>
    <name evidence="3" type="ORF">KK1_041714</name>
</gene>
<sequence length="277" mass="33056">EEKEEYLDGRHGERRRRFEPSSDDNLGNIKMTIPIFQGKNDPELYLEWERKVEHVFDCHNYLEEKKVKLAVVEFIDYASIWWDQFVINRCRNEERLIRTREEMMVVMRRRFVPSHYHRDLHRKLQSLTQGYMSVEDCYKEMEIAVIRANVEEDREATMIRFIEGLKKEITNVVELQHHVEMEDLLHKAIQVERKMNRKALPKLLHLLTLMPPLEDCSDVEVVEPIQGELLVTRRALSIQPKEDGDLEQREHIFHTTCHIKEKVCNMIIDSGSYTNVA</sequence>
<name>A0A151R3G7_CAJCA</name>
<dbReference type="PANTHER" id="PTHR35046:SF9">
    <property type="entry name" value="RNA-DIRECTED DNA POLYMERASE"/>
    <property type="match status" value="1"/>
</dbReference>
<keyword evidence="4" id="KW-1185">Reference proteome</keyword>
<feature type="compositionally biased region" description="Basic and acidic residues" evidence="1">
    <location>
        <begin position="1"/>
        <end position="20"/>
    </location>
</feature>